<gene>
    <name evidence="2" type="ORF">E1163_28580</name>
</gene>
<dbReference type="EMBL" id="SMLW01000676">
    <property type="protein sequence ID" value="MTI28951.1"/>
    <property type="molecule type" value="Genomic_DNA"/>
</dbReference>
<evidence type="ECO:0000313" key="2">
    <source>
        <dbReference type="EMBL" id="MTI28951.1"/>
    </source>
</evidence>
<evidence type="ECO:0000313" key="3">
    <source>
        <dbReference type="Proteomes" id="UP000798808"/>
    </source>
</evidence>
<keyword evidence="3" id="KW-1185">Reference proteome</keyword>
<dbReference type="Pfam" id="PF13455">
    <property type="entry name" value="MUG113"/>
    <property type="match status" value="1"/>
</dbReference>
<name>A0ABW9RY37_9BACT</name>
<dbReference type="SMART" id="SM00974">
    <property type="entry name" value="T5orf172"/>
    <property type="match status" value="1"/>
</dbReference>
<dbReference type="InterPro" id="IPR018306">
    <property type="entry name" value="Phage_T5_Orf172_DNA-bd"/>
</dbReference>
<proteinExistence type="predicted"/>
<dbReference type="RefSeq" id="WP_155176972.1">
    <property type="nucleotide sequence ID" value="NZ_BAAAFL010000012.1"/>
</dbReference>
<protein>
    <submittedName>
        <fullName evidence="2">GIY-YIG nuclease family protein</fullName>
    </submittedName>
</protein>
<dbReference type="Proteomes" id="UP000798808">
    <property type="component" value="Unassembled WGS sequence"/>
</dbReference>
<evidence type="ECO:0000259" key="1">
    <source>
        <dbReference type="SMART" id="SM00974"/>
    </source>
</evidence>
<reference evidence="2 3" key="1">
    <citation type="submission" date="2019-02" db="EMBL/GenBank/DDBJ databases">
        <authorList>
            <person name="Goldberg S.R."/>
            <person name="Haltli B.A."/>
            <person name="Correa H."/>
            <person name="Russell K.G."/>
        </authorList>
    </citation>
    <scope>NUCLEOTIDE SEQUENCE [LARGE SCALE GENOMIC DNA]</scope>
    <source>
        <strain evidence="2 3">JCM 16186</strain>
    </source>
</reference>
<comment type="caution">
    <text evidence="2">The sequence shown here is derived from an EMBL/GenBank/DDBJ whole genome shotgun (WGS) entry which is preliminary data.</text>
</comment>
<organism evidence="2 3">
    <name type="scientific">Fulvivirga kasyanovii</name>
    <dbReference type="NCBI Taxonomy" id="396812"/>
    <lineage>
        <taxon>Bacteria</taxon>
        <taxon>Pseudomonadati</taxon>
        <taxon>Bacteroidota</taxon>
        <taxon>Cytophagia</taxon>
        <taxon>Cytophagales</taxon>
        <taxon>Fulvivirgaceae</taxon>
        <taxon>Fulvivirga</taxon>
    </lineage>
</organism>
<sequence length="405" mass="46163">MAKQQKLTEEDDALLAALGIEVQAKRTAKYSPREERIIAGFEEIQKFVEEHGRLPEHGENKDIFERLFAVRLEQICKQEECRELLRDLDHQNLLNGNFKPVADVPDDINDDELLAQLGVPEIEENSITNLKHVKPRVEKKAAEEIANRTRCEDFENFKPLFVAVKKDIDIGFRKTIRFRKDAGFTKTSLKKAQFIIVGGQIAYISEIGETFKAPNGEEDARLRVIYANGTESNILLRSLIRAMYKDETSRFITDSDSGPLFSGENSKDDLESGIIYVLRSLADHPTIKENQAIVHKIGVTGGAVEKRLSNAKNDPTFLMADVEIVATYKLANINRTKLENIIHKFFQAAKLDIEIVDRFGKPVRVREWFLVPLFIIDEMVEKIKDGTISEYYYDPASANFKRVNS</sequence>
<accession>A0ABW9RY37</accession>
<feature type="domain" description="Bacteriophage T5 Orf172 DNA-binding" evidence="1">
    <location>
        <begin position="289"/>
        <end position="383"/>
    </location>
</feature>